<accession>A0ABS0YA83</accession>
<feature type="chain" id="PRO_5046935642" evidence="2">
    <location>
        <begin position="25"/>
        <end position="240"/>
    </location>
</feature>
<gene>
    <name evidence="4" type="ORF">JFN91_01340</name>
</gene>
<feature type="signal peptide" evidence="2">
    <location>
        <begin position="1"/>
        <end position="24"/>
    </location>
</feature>
<feature type="domain" description="Transglycosylase SLT" evidence="3">
    <location>
        <begin position="26"/>
        <end position="124"/>
    </location>
</feature>
<feature type="compositionally biased region" description="Polar residues" evidence="1">
    <location>
        <begin position="214"/>
        <end position="224"/>
    </location>
</feature>
<protein>
    <submittedName>
        <fullName evidence="4">Lytic transglycosylase domain-containing protein</fullName>
    </submittedName>
</protein>
<proteinExistence type="predicted"/>
<reference evidence="4 5" key="1">
    <citation type="submission" date="2020-12" db="EMBL/GenBank/DDBJ databases">
        <title>Geomonas sp. Red421, isolated from paddy soil.</title>
        <authorList>
            <person name="Xu Z."/>
            <person name="Zhang Z."/>
            <person name="Masuda Y."/>
            <person name="Itoh H."/>
            <person name="Senoo K."/>
        </authorList>
    </citation>
    <scope>NUCLEOTIDE SEQUENCE [LARGE SCALE GENOMIC DNA]</scope>
    <source>
        <strain evidence="4 5">Red421</strain>
    </source>
</reference>
<comment type="caution">
    <text evidence="4">The sequence shown here is derived from an EMBL/GenBank/DDBJ whole genome shotgun (WGS) entry which is preliminary data.</text>
</comment>
<dbReference type="Pfam" id="PF01464">
    <property type="entry name" value="SLT"/>
    <property type="match status" value="1"/>
</dbReference>
<name>A0ABS0YA83_9BACT</name>
<dbReference type="InterPro" id="IPR023346">
    <property type="entry name" value="Lysozyme-like_dom_sf"/>
</dbReference>
<dbReference type="SUPFAM" id="SSF53955">
    <property type="entry name" value="Lysozyme-like"/>
    <property type="match status" value="1"/>
</dbReference>
<keyword evidence="2" id="KW-0732">Signal</keyword>
<dbReference type="Proteomes" id="UP000614714">
    <property type="component" value="Unassembled WGS sequence"/>
</dbReference>
<organism evidence="4 5">
    <name type="scientific">Geomonas anaerohicana</name>
    <dbReference type="NCBI Taxonomy" id="2798583"/>
    <lineage>
        <taxon>Bacteria</taxon>
        <taxon>Pseudomonadati</taxon>
        <taxon>Thermodesulfobacteriota</taxon>
        <taxon>Desulfuromonadia</taxon>
        <taxon>Geobacterales</taxon>
        <taxon>Geobacteraceae</taxon>
        <taxon>Geomonas</taxon>
    </lineage>
</organism>
<dbReference type="InterPro" id="IPR008258">
    <property type="entry name" value="Transglycosylase_SLT_dom_1"/>
</dbReference>
<evidence type="ECO:0000259" key="3">
    <source>
        <dbReference type="Pfam" id="PF01464"/>
    </source>
</evidence>
<dbReference type="Gene3D" id="1.10.530.10">
    <property type="match status" value="1"/>
</dbReference>
<feature type="region of interest" description="Disordered" evidence="1">
    <location>
        <begin position="189"/>
        <end position="240"/>
    </location>
</feature>
<dbReference type="CDD" id="cd13400">
    <property type="entry name" value="LT_IagB-like"/>
    <property type="match status" value="1"/>
</dbReference>
<evidence type="ECO:0000313" key="5">
    <source>
        <dbReference type="Proteomes" id="UP000614714"/>
    </source>
</evidence>
<evidence type="ECO:0000256" key="1">
    <source>
        <dbReference type="SAM" id="MobiDB-lite"/>
    </source>
</evidence>
<sequence length="240" mass="26579">MMGKVRLLYAAAALMLTAATNASAFCFEEAGEEYGINPQILRAIAKVESNFNPAAVNRNSNGTYDFGLMQINSSWAPTIGKQRWNSLGDPCSSVKTGAWILSMCMEKYGYTWKAIGCYNSQTPDKRDRYSKKVFEQLQRVKPLRQEAEYRPIKESLEALVRQRVDGWVDEAAKGKADVFKEKVKGTVPTPKEVLQQKTAPAETTAKSAIPPATTPQSNSLSQENIGYYTEDGEHTAIPIP</sequence>
<evidence type="ECO:0000256" key="2">
    <source>
        <dbReference type="SAM" id="SignalP"/>
    </source>
</evidence>
<evidence type="ECO:0000313" key="4">
    <source>
        <dbReference type="EMBL" id="MBJ6748849.1"/>
    </source>
</evidence>
<dbReference type="EMBL" id="JAEMHL010000001">
    <property type="protein sequence ID" value="MBJ6748849.1"/>
    <property type="molecule type" value="Genomic_DNA"/>
</dbReference>
<keyword evidence="5" id="KW-1185">Reference proteome</keyword>